<reference evidence="1 2" key="1">
    <citation type="submission" date="2023-11" db="EMBL/GenBank/DDBJ databases">
        <authorList>
            <person name="Cook R."/>
            <person name="Crisci M."/>
            <person name="Pye H."/>
            <person name="Adriaenssens E."/>
            <person name="Santini J."/>
        </authorList>
    </citation>
    <scope>NUCLEOTIDE SEQUENCE [LARGE SCALE GENOMIC DNA]</scope>
    <source>
        <strain evidence="1">Lak_Megaphage_Sonny</strain>
    </source>
</reference>
<name>A0ABZ0Z3X3_9CAUD</name>
<keyword evidence="2" id="KW-1185">Reference proteome</keyword>
<evidence type="ECO:0000313" key="2">
    <source>
        <dbReference type="Proteomes" id="UP001358193"/>
    </source>
</evidence>
<organism evidence="1 2">
    <name type="scientific">phage Lak_Megaphage_Sonny</name>
    <dbReference type="NCBI Taxonomy" id="3109229"/>
    <lineage>
        <taxon>Viruses</taxon>
        <taxon>Duplodnaviria</taxon>
        <taxon>Heunggongvirae</taxon>
        <taxon>Uroviricota</taxon>
        <taxon>Caudoviricetes</taxon>
        <taxon>Caudoviricetes code 15 clade</taxon>
    </lineage>
</organism>
<dbReference type="Proteomes" id="UP001358193">
    <property type="component" value="Segment"/>
</dbReference>
<sequence length="343" mass="39696">MSKVTDEMDMAAYAASVENQQNPVNEIEMPQIVQEQPKHEVQPAPQPIIPNAAELHAQREEEIRRQIRSKGAGIAMIPAEQLPSKGLFYPEGTKIFIQEATIGDIKRWTSMNEDDYNDVTLKMQDIIESCCKINFGPNAPYMARAKDLIDIDRLYILFAIHDYTYPNGTNEVKIKLDEKTDTILKKDNVKFMEFPEKLMKYYNADKRCFSFPVKNTKAFKDTDGKMDIYLTTLGVAEWLTDYMNTCEQRQDNYDKDFLSYASILIPNWRYLTGVDKYYDFIETTHEWGSYEWTLISKIRDVLGDAASTPILKYKDNGGTEREVPLIFRDGFKSLFGDRLEIDL</sequence>
<accession>A0ABZ0Z3X3</accession>
<proteinExistence type="predicted"/>
<dbReference type="EMBL" id="OR769223">
    <property type="protein sequence ID" value="WQJ53904.1"/>
    <property type="molecule type" value="Genomic_DNA"/>
</dbReference>
<protein>
    <submittedName>
        <fullName evidence="1">Uncharacterized protein</fullName>
    </submittedName>
</protein>
<evidence type="ECO:0000313" key="1">
    <source>
        <dbReference type="EMBL" id="WQJ53904.1"/>
    </source>
</evidence>